<evidence type="ECO:0000313" key="2">
    <source>
        <dbReference type="EMBL" id="GAA4266192.1"/>
    </source>
</evidence>
<gene>
    <name evidence="2" type="ORF">GCM10022256_18040</name>
</gene>
<dbReference type="Proteomes" id="UP001501594">
    <property type="component" value="Unassembled WGS sequence"/>
</dbReference>
<name>A0ABP8E201_9MICO</name>
<dbReference type="EMBL" id="BAABAU010000001">
    <property type="protein sequence ID" value="GAA4266192.1"/>
    <property type="molecule type" value="Genomic_DNA"/>
</dbReference>
<keyword evidence="1" id="KW-0812">Transmembrane</keyword>
<keyword evidence="1" id="KW-1133">Transmembrane helix</keyword>
<dbReference type="RefSeq" id="WP_344795193.1">
    <property type="nucleotide sequence ID" value="NZ_BAABAU010000001.1"/>
</dbReference>
<sequence>MTDFAALPGLLGVLPDVEGLALLGESFLSAATLPDGAGVGTDAGVGFAPEAAVLPLLASRVRRRRRARRIWAGVVAAAVAAAVVGAVLLSGALSSAGRGSSPSARTVTTLEPVRSAAIPSDPLTSTVALTRTSWGTRVDMTCSYARASPGASSKSYDYGLYD</sequence>
<reference evidence="3" key="1">
    <citation type="journal article" date="2019" name="Int. J. Syst. Evol. Microbiol.">
        <title>The Global Catalogue of Microorganisms (GCM) 10K type strain sequencing project: providing services to taxonomists for standard genome sequencing and annotation.</title>
        <authorList>
            <consortium name="The Broad Institute Genomics Platform"/>
            <consortium name="The Broad Institute Genome Sequencing Center for Infectious Disease"/>
            <person name="Wu L."/>
            <person name="Ma J."/>
        </authorList>
    </citation>
    <scope>NUCLEOTIDE SEQUENCE [LARGE SCALE GENOMIC DNA]</scope>
    <source>
        <strain evidence="3">JCM 17442</strain>
    </source>
</reference>
<keyword evidence="3" id="KW-1185">Reference proteome</keyword>
<keyword evidence="1" id="KW-0472">Membrane</keyword>
<evidence type="ECO:0000313" key="3">
    <source>
        <dbReference type="Proteomes" id="UP001501594"/>
    </source>
</evidence>
<evidence type="ECO:0000256" key="1">
    <source>
        <dbReference type="SAM" id="Phobius"/>
    </source>
</evidence>
<protein>
    <submittedName>
        <fullName evidence="2">Uncharacterized protein</fullName>
    </submittedName>
</protein>
<proteinExistence type="predicted"/>
<comment type="caution">
    <text evidence="2">The sequence shown here is derived from an EMBL/GenBank/DDBJ whole genome shotgun (WGS) entry which is preliminary data.</text>
</comment>
<feature type="transmembrane region" description="Helical" evidence="1">
    <location>
        <begin position="70"/>
        <end position="93"/>
    </location>
</feature>
<organism evidence="2 3">
    <name type="scientific">Frondihabitans peucedani</name>
    <dbReference type="NCBI Taxonomy" id="598626"/>
    <lineage>
        <taxon>Bacteria</taxon>
        <taxon>Bacillati</taxon>
        <taxon>Actinomycetota</taxon>
        <taxon>Actinomycetes</taxon>
        <taxon>Micrococcales</taxon>
        <taxon>Microbacteriaceae</taxon>
        <taxon>Frondihabitans</taxon>
    </lineage>
</organism>
<accession>A0ABP8E201</accession>